<feature type="transmembrane region" description="Helical" evidence="5">
    <location>
        <begin position="231"/>
        <end position="250"/>
    </location>
</feature>
<dbReference type="PANTHER" id="PTHR23534">
    <property type="entry name" value="MFS PERMEASE"/>
    <property type="match status" value="1"/>
</dbReference>
<reference evidence="7 8" key="1">
    <citation type="submission" date="2018-07" db="EMBL/GenBank/DDBJ databases">
        <title>Genomic Encyclopedia of Type Strains, Phase III (KMG-III): the genomes of soil and plant-associated and newly described type strains.</title>
        <authorList>
            <person name="Whitman W."/>
        </authorList>
    </citation>
    <scope>NUCLEOTIDE SEQUENCE [LARGE SCALE GENOMIC DNA]</scope>
    <source>
        <strain evidence="7 8">CECT 8488</strain>
    </source>
</reference>
<feature type="region of interest" description="Disordered" evidence="4">
    <location>
        <begin position="1"/>
        <end position="20"/>
    </location>
</feature>
<dbReference type="PANTHER" id="PTHR23534:SF1">
    <property type="entry name" value="MAJOR FACILITATOR SUPERFAMILY PROTEIN"/>
    <property type="match status" value="1"/>
</dbReference>
<feature type="transmembrane region" description="Helical" evidence="5">
    <location>
        <begin position="270"/>
        <end position="289"/>
    </location>
</feature>
<dbReference type="Proteomes" id="UP000256845">
    <property type="component" value="Unassembled WGS sequence"/>
</dbReference>
<dbReference type="Gene3D" id="1.20.1250.20">
    <property type="entry name" value="MFS general substrate transporter like domains"/>
    <property type="match status" value="1"/>
</dbReference>
<accession>A0A3D9HXP5</accession>
<gene>
    <name evidence="7" type="ORF">DFP90_101468</name>
</gene>
<feature type="transmembrane region" description="Helical" evidence="5">
    <location>
        <begin position="296"/>
        <end position="315"/>
    </location>
</feature>
<feature type="transmembrane region" description="Helical" evidence="5">
    <location>
        <begin position="92"/>
        <end position="113"/>
    </location>
</feature>
<feature type="transmembrane region" description="Helical" evidence="5">
    <location>
        <begin position="321"/>
        <end position="346"/>
    </location>
</feature>
<evidence type="ECO:0000256" key="5">
    <source>
        <dbReference type="SAM" id="Phobius"/>
    </source>
</evidence>
<evidence type="ECO:0000256" key="3">
    <source>
        <dbReference type="ARBA" id="ARBA00023136"/>
    </source>
</evidence>
<evidence type="ECO:0000256" key="2">
    <source>
        <dbReference type="ARBA" id="ARBA00022989"/>
    </source>
</evidence>
<feature type="transmembrane region" description="Helical" evidence="5">
    <location>
        <begin position="179"/>
        <end position="202"/>
    </location>
</feature>
<feature type="transmembrane region" description="Helical" evidence="5">
    <location>
        <begin position="63"/>
        <end position="85"/>
    </location>
</feature>
<dbReference type="GO" id="GO:0022857">
    <property type="term" value="F:transmembrane transporter activity"/>
    <property type="evidence" value="ECO:0007669"/>
    <property type="project" value="InterPro"/>
</dbReference>
<evidence type="ECO:0000313" key="7">
    <source>
        <dbReference type="EMBL" id="RED53676.1"/>
    </source>
</evidence>
<dbReference type="AlphaFoldDB" id="A0A3D9HXP5"/>
<keyword evidence="1 5" id="KW-0812">Transmembrane</keyword>
<dbReference type="InterPro" id="IPR011701">
    <property type="entry name" value="MFS"/>
</dbReference>
<feature type="transmembrane region" description="Helical" evidence="5">
    <location>
        <begin position="28"/>
        <end position="51"/>
    </location>
</feature>
<keyword evidence="8" id="KW-1185">Reference proteome</keyword>
<dbReference type="RefSeq" id="WP_245956943.1">
    <property type="nucleotide sequence ID" value="NZ_QRDW01000001.1"/>
</dbReference>
<protein>
    <submittedName>
        <fullName evidence="7">Putative MFS family arabinose efflux permease</fullName>
    </submittedName>
</protein>
<feature type="transmembrane region" description="Helical" evidence="5">
    <location>
        <begin position="149"/>
        <end position="167"/>
    </location>
</feature>
<sequence>MTSTNQTSGSILGSTNPGETMPGMKKNVALLTGSLALSMTGNVLIVAIAALAGKTLDPDGIWWTLPLTMQFVGMMLSTIPANLLMKRIGRRWGFTIGQCFGMAGGLLSCYTIIEQDFILFSASGLLIGVHAAFWNYMRFAAADVSTPAFRSRAISYVMAGGVVAAILGPELSKHTYQLLAPASFAGCYLAIAVLCAITIVIIQFQTFPPKPKKTAEQPEGRSMLEIARQPLFIIAVLSAMIGYGAMNLVMTATPLAMQACGFLPNDSSFVIQWHALGMFAPSFFTGHLIRKFGNITIISVGVFCMFLTLAINLSGIEMGHFLSALILLGLGWNFMFIGGTTLLTNCYHPEEQHKVQGFNDFLVFGTMILTSLSAGLLQSLVGWTSVNLSVALPLLIVTVAIVWLKLNRHTGQQPA</sequence>
<dbReference type="Pfam" id="PF07690">
    <property type="entry name" value="MFS_1"/>
    <property type="match status" value="1"/>
</dbReference>
<evidence type="ECO:0000256" key="4">
    <source>
        <dbReference type="SAM" id="MobiDB-lite"/>
    </source>
</evidence>
<feature type="transmembrane region" description="Helical" evidence="5">
    <location>
        <begin position="119"/>
        <end position="137"/>
    </location>
</feature>
<dbReference type="EMBL" id="QRDW01000001">
    <property type="protein sequence ID" value="RED53676.1"/>
    <property type="molecule type" value="Genomic_DNA"/>
</dbReference>
<proteinExistence type="predicted"/>
<dbReference type="InterPro" id="IPR036259">
    <property type="entry name" value="MFS_trans_sf"/>
</dbReference>
<feature type="transmembrane region" description="Helical" evidence="5">
    <location>
        <begin position="383"/>
        <end position="404"/>
    </location>
</feature>
<evidence type="ECO:0000313" key="8">
    <source>
        <dbReference type="Proteomes" id="UP000256845"/>
    </source>
</evidence>
<organism evidence="7 8">
    <name type="scientific">Aestuariispira insulae</name>
    <dbReference type="NCBI Taxonomy" id="1461337"/>
    <lineage>
        <taxon>Bacteria</taxon>
        <taxon>Pseudomonadati</taxon>
        <taxon>Pseudomonadota</taxon>
        <taxon>Alphaproteobacteria</taxon>
        <taxon>Rhodospirillales</taxon>
        <taxon>Kiloniellaceae</taxon>
        <taxon>Aestuariispira</taxon>
    </lineage>
</organism>
<evidence type="ECO:0000259" key="6">
    <source>
        <dbReference type="PROSITE" id="PS50850"/>
    </source>
</evidence>
<keyword evidence="2 5" id="KW-1133">Transmembrane helix</keyword>
<feature type="transmembrane region" description="Helical" evidence="5">
    <location>
        <begin position="358"/>
        <end position="377"/>
    </location>
</feature>
<feature type="compositionally biased region" description="Polar residues" evidence="4">
    <location>
        <begin position="1"/>
        <end position="18"/>
    </location>
</feature>
<evidence type="ECO:0000256" key="1">
    <source>
        <dbReference type="ARBA" id="ARBA00022692"/>
    </source>
</evidence>
<comment type="caution">
    <text evidence="7">The sequence shown here is derived from an EMBL/GenBank/DDBJ whole genome shotgun (WGS) entry which is preliminary data.</text>
</comment>
<name>A0A3D9HXP5_9PROT</name>
<dbReference type="PROSITE" id="PS50850">
    <property type="entry name" value="MFS"/>
    <property type="match status" value="1"/>
</dbReference>
<keyword evidence="3 5" id="KW-0472">Membrane</keyword>
<dbReference type="InterPro" id="IPR020846">
    <property type="entry name" value="MFS_dom"/>
</dbReference>
<dbReference type="SUPFAM" id="SSF103473">
    <property type="entry name" value="MFS general substrate transporter"/>
    <property type="match status" value="1"/>
</dbReference>
<feature type="domain" description="Major facilitator superfamily (MFS) profile" evidence="6">
    <location>
        <begin position="231"/>
        <end position="415"/>
    </location>
</feature>